<dbReference type="AlphaFoldDB" id="A0A9N9RML4"/>
<reference evidence="2" key="2">
    <citation type="submission" date="2022-10" db="EMBL/GenBank/DDBJ databases">
        <authorList>
            <consortium name="ENA_rothamsted_submissions"/>
            <consortium name="culmorum"/>
            <person name="King R."/>
        </authorList>
    </citation>
    <scope>NUCLEOTIDE SEQUENCE</scope>
</reference>
<organism evidence="2 3">
    <name type="scientific">Chironomus riparius</name>
    <dbReference type="NCBI Taxonomy" id="315576"/>
    <lineage>
        <taxon>Eukaryota</taxon>
        <taxon>Metazoa</taxon>
        <taxon>Ecdysozoa</taxon>
        <taxon>Arthropoda</taxon>
        <taxon>Hexapoda</taxon>
        <taxon>Insecta</taxon>
        <taxon>Pterygota</taxon>
        <taxon>Neoptera</taxon>
        <taxon>Endopterygota</taxon>
        <taxon>Diptera</taxon>
        <taxon>Nematocera</taxon>
        <taxon>Chironomoidea</taxon>
        <taxon>Chironomidae</taxon>
        <taxon>Chironominae</taxon>
        <taxon>Chironomus</taxon>
    </lineage>
</organism>
<name>A0A9N9RML4_9DIPT</name>
<dbReference type="Proteomes" id="UP001153620">
    <property type="component" value="Chromosome 1"/>
</dbReference>
<evidence type="ECO:0000313" key="2">
    <source>
        <dbReference type="EMBL" id="CAG9799858.1"/>
    </source>
</evidence>
<feature type="signal peptide" evidence="1">
    <location>
        <begin position="1"/>
        <end position="20"/>
    </location>
</feature>
<sequence length="267" mass="29578">MKFLTSIVSLILLTSAHINANKHDADLLSVINKMKSINLRDFNEVMKTVSTEVLMFISFFDSACVTKKLGVDNVAQSSIYDIPNLKQFQEASKTNLKIISAIENAARICSRSFPYAANIGITQNIEMREGSLQFIFSVTKDNPKKATECFKWSLAQSKPESPLFNGFDVSSITFSDEECAAATSTEDLSNLAEYKIIKSNIKSCNAETFGQIKTIAGSIFEKYLLSTLEGTPEFNELEADINASAVNAEVQLLEAQIKCYLDDLENE</sequence>
<keyword evidence="1" id="KW-0732">Signal</keyword>
<gene>
    <name evidence="2" type="ORF">CHIRRI_LOCUS2816</name>
</gene>
<accession>A0A9N9RML4</accession>
<protein>
    <submittedName>
        <fullName evidence="2">Uncharacterized protein</fullName>
    </submittedName>
</protein>
<proteinExistence type="predicted"/>
<reference evidence="2" key="1">
    <citation type="submission" date="2022-01" db="EMBL/GenBank/DDBJ databases">
        <authorList>
            <person name="King R."/>
        </authorList>
    </citation>
    <scope>NUCLEOTIDE SEQUENCE</scope>
</reference>
<dbReference type="EMBL" id="OU895877">
    <property type="protein sequence ID" value="CAG9799858.1"/>
    <property type="molecule type" value="Genomic_DNA"/>
</dbReference>
<evidence type="ECO:0000313" key="3">
    <source>
        <dbReference type="Proteomes" id="UP001153620"/>
    </source>
</evidence>
<feature type="chain" id="PRO_5040376349" evidence="1">
    <location>
        <begin position="21"/>
        <end position="267"/>
    </location>
</feature>
<evidence type="ECO:0000256" key="1">
    <source>
        <dbReference type="SAM" id="SignalP"/>
    </source>
</evidence>
<keyword evidence="3" id="KW-1185">Reference proteome</keyword>